<comment type="subcellular location">
    <subcellularLocation>
        <location evidence="1">Membrane</location>
        <topology evidence="1">Multi-pass membrane protein</topology>
    </subcellularLocation>
</comment>
<evidence type="ECO:0000256" key="4">
    <source>
        <dbReference type="ARBA" id="ARBA00023136"/>
    </source>
</evidence>
<dbReference type="Proteomes" id="UP000236370">
    <property type="component" value="Unassembled WGS sequence"/>
</dbReference>
<evidence type="ECO:0000256" key="3">
    <source>
        <dbReference type="ARBA" id="ARBA00022989"/>
    </source>
</evidence>
<dbReference type="SUPFAM" id="SSF103473">
    <property type="entry name" value="MFS general substrate transporter"/>
    <property type="match status" value="1"/>
</dbReference>
<accession>A0A2J8JE35</accession>
<sequence>MEFHNGGNVSGIGGFLVSLTSRMKPQTLAVTPALIFAIAVATIGSFQFGYNTGVINAPETIIKEFINKTLTDKANAPPSEVLLTNLWSLSVAIFSIGGMIGSFSVGLFVNRFGRRNSMLIVNLLAATGGCLMGLCKIAESV</sequence>
<dbReference type="EMBL" id="NBAG03000464">
    <property type="protein sequence ID" value="PNI21031.1"/>
    <property type="molecule type" value="Genomic_DNA"/>
</dbReference>
<keyword evidence="2 5" id="KW-0812">Transmembrane</keyword>
<dbReference type="PROSITE" id="PS50850">
    <property type="entry name" value="MFS"/>
    <property type="match status" value="1"/>
</dbReference>
<protein>
    <submittedName>
        <fullName evidence="7">SLC2A14 isoform 8</fullName>
    </submittedName>
</protein>
<dbReference type="GO" id="GO:0016020">
    <property type="term" value="C:membrane"/>
    <property type="evidence" value="ECO:0007669"/>
    <property type="project" value="UniProtKB-SubCell"/>
</dbReference>
<feature type="non-terminal residue" evidence="7">
    <location>
        <position position="141"/>
    </location>
</feature>
<dbReference type="InterPro" id="IPR045263">
    <property type="entry name" value="GLUT"/>
</dbReference>
<keyword evidence="3 5" id="KW-1133">Transmembrane helix</keyword>
<dbReference type="AlphaFoldDB" id="A0A2J8JE35"/>
<dbReference type="InterPro" id="IPR005828">
    <property type="entry name" value="MFS_sugar_transport-like"/>
</dbReference>
<evidence type="ECO:0000256" key="2">
    <source>
        <dbReference type="ARBA" id="ARBA00022692"/>
    </source>
</evidence>
<evidence type="ECO:0000256" key="5">
    <source>
        <dbReference type="SAM" id="Phobius"/>
    </source>
</evidence>
<dbReference type="PANTHER" id="PTHR23503">
    <property type="entry name" value="SOLUTE CARRIER FAMILY 2"/>
    <property type="match status" value="1"/>
</dbReference>
<comment type="caution">
    <text evidence="7">The sequence shown here is derived from an EMBL/GenBank/DDBJ whole genome shotgun (WGS) entry which is preliminary data.</text>
</comment>
<evidence type="ECO:0000313" key="7">
    <source>
        <dbReference type="EMBL" id="PNI21031.1"/>
    </source>
</evidence>
<dbReference type="Pfam" id="PF00083">
    <property type="entry name" value="Sugar_tr"/>
    <property type="match status" value="1"/>
</dbReference>
<dbReference type="GO" id="GO:0022857">
    <property type="term" value="F:transmembrane transporter activity"/>
    <property type="evidence" value="ECO:0007669"/>
    <property type="project" value="InterPro"/>
</dbReference>
<name>A0A2J8JE35_PANTR</name>
<evidence type="ECO:0000259" key="6">
    <source>
        <dbReference type="PROSITE" id="PS50850"/>
    </source>
</evidence>
<dbReference type="PANTHER" id="PTHR23503:SF53">
    <property type="entry name" value="SOLUTE CARRIER FAMILY 2, FACILITATED GLUCOSE TRANSPORTER MEMBER 14"/>
    <property type="match status" value="1"/>
</dbReference>
<reference evidence="7 8" key="1">
    <citation type="submission" date="2017-12" db="EMBL/GenBank/DDBJ databases">
        <title>High-resolution comparative analysis of great ape genomes.</title>
        <authorList>
            <person name="Pollen A."/>
            <person name="Hastie A."/>
            <person name="Hormozdiari F."/>
            <person name="Dougherty M."/>
            <person name="Liu R."/>
            <person name="Chaisson M."/>
            <person name="Hoppe E."/>
            <person name="Hill C."/>
            <person name="Pang A."/>
            <person name="Hillier L."/>
            <person name="Baker C."/>
            <person name="Armstrong J."/>
            <person name="Shendure J."/>
            <person name="Paten B."/>
            <person name="Wilson R."/>
            <person name="Chao H."/>
            <person name="Schneider V."/>
            <person name="Ventura M."/>
            <person name="Kronenberg Z."/>
            <person name="Murali S."/>
            <person name="Gordon D."/>
            <person name="Cantsilieris S."/>
            <person name="Munson K."/>
            <person name="Nelson B."/>
            <person name="Raja A."/>
            <person name="Underwood J."/>
            <person name="Diekhans M."/>
            <person name="Fiddes I."/>
            <person name="Haussler D."/>
            <person name="Eichler E."/>
        </authorList>
    </citation>
    <scope>NUCLEOTIDE SEQUENCE [LARGE SCALE GENOMIC DNA]</scope>
    <source>
        <strain evidence="7">Yerkes chimp pedigree #C0471</strain>
    </source>
</reference>
<evidence type="ECO:0000313" key="8">
    <source>
        <dbReference type="Proteomes" id="UP000236370"/>
    </source>
</evidence>
<proteinExistence type="predicted"/>
<dbReference type="InterPro" id="IPR020846">
    <property type="entry name" value="MFS_dom"/>
</dbReference>
<feature type="domain" description="Major facilitator superfamily (MFS) profile" evidence="6">
    <location>
        <begin position="37"/>
        <end position="141"/>
    </location>
</feature>
<gene>
    <name evidence="7" type="ORF">CK820_G0048076</name>
</gene>
<organism evidence="7 8">
    <name type="scientific">Pan troglodytes</name>
    <name type="common">Chimpanzee</name>
    <dbReference type="NCBI Taxonomy" id="9598"/>
    <lineage>
        <taxon>Eukaryota</taxon>
        <taxon>Metazoa</taxon>
        <taxon>Chordata</taxon>
        <taxon>Craniata</taxon>
        <taxon>Vertebrata</taxon>
        <taxon>Euteleostomi</taxon>
        <taxon>Mammalia</taxon>
        <taxon>Eutheria</taxon>
        <taxon>Euarchontoglires</taxon>
        <taxon>Primates</taxon>
        <taxon>Haplorrhini</taxon>
        <taxon>Catarrhini</taxon>
        <taxon>Hominidae</taxon>
        <taxon>Pan</taxon>
    </lineage>
</organism>
<dbReference type="Gene3D" id="1.20.1250.20">
    <property type="entry name" value="MFS general substrate transporter like domains"/>
    <property type="match status" value="1"/>
</dbReference>
<dbReference type="InterPro" id="IPR036259">
    <property type="entry name" value="MFS_trans_sf"/>
</dbReference>
<feature type="transmembrane region" description="Helical" evidence="5">
    <location>
        <begin position="86"/>
        <end position="109"/>
    </location>
</feature>
<evidence type="ECO:0000256" key="1">
    <source>
        <dbReference type="ARBA" id="ARBA00004141"/>
    </source>
</evidence>
<feature type="transmembrane region" description="Helical" evidence="5">
    <location>
        <begin position="28"/>
        <end position="50"/>
    </location>
</feature>
<keyword evidence="4 5" id="KW-0472">Membrane</keyword>